<name>A0A942YXY3_9BACI</name>
<evidence type="ECO:0000256" key="2">
    <source>
        <dbReference type="ARBA" id="ARBA00010792"/>
    </source>
</evidence>
<evidence type="ECO:0000313" key="10">
    <source>
        <dbReference type="Proteomes" id="UP000679749"/>
    </source>
</evidence>
<keyword evidence="4 7" id="KW-0812">Transmembrane</keyword>
<keyword evidence="5 7" id="KW-1133">Transmembrane helix</keyword>
<dbReference type="GO" id="GO:0005886">
    <property type="term" value="C:plasma membrane"/>
    <property type="evidence" value="ECO:0007669"/>
    <property type="project" value="UniProtKB-SubCell"/>
</dbReference>
<feature type="transmembrane region" description="Helical" evidence="7">
    <location>
        <begin position="138"/>
        <end position="159"/>
    </location>
</feature>
<comment type="subcellular location">
    <subcellularLocation>
        <location evidence="1">Cell membrane</location>
        <topology evidence="1">Multi-pass membrane protein</topology>
    </subcellularLocation>
</comment>
<dbReference type="RefSeq" id="WP_213121021.1">
    <property type="nucleotide sequence ID" value="NZ_JAGYPF010000008.1"/>
</dbReference>
<feature type="transmembrane region" description="Helical" evidence="7">
    <location>
        <begin position="179"/>
        <end position="196"/>
    </location>
</feature>
<dbReference type="Pfam" id="PF09335">
    <property type="entry name" value="VTT_dom"/>
    <property type="match status" value="1"/>
</dbReference>
<evidence type="ECO:0000259" key="8">
    <source>
        <dbReference type="Pfam" id="PF09335"/>
    </source>
</evidence>
<sequence length="205" mass="23287">MEVWIKDFIESYGYIGVFLLIALENIFPPIPSEVILTFGGYMTLDTSLNVTGVIIASTLGSVLGAVILYRLGNFLDVERFDRIINRYGKLLRLKKEDLYRANAWFNKYGIWTVFLCRFIPLIRSLISIPAGMANMNFSLFLIFTTIGTLIWNTILIHLGASLGENWELITEKMDNFSNVIYGILFGLLMVGVITLIRKSLKSKKI</sequence>
<keyword evidence="6 7" id="KW-0472">Membrane</keyword>
<keyword evidence="3" id="KW-1003">Cell membrane</keyword>
<accession>A0A942YXY3</accession>
<proteinExistence type="inferred from homology"/>
<evidence type="ECO:0000256" key="3">
    <source>
        <dbReference type="ARBA" id="ARBA00022475"/>
    </source>
</evidence>
<dbReference type="Proteomes" id="UP000679749">
    <property type="component" value="Unassembled WGS sequence"/>
</dbReference>
<dbReference type="InterPro" id="IPR032816">
    <property type="entry name" value="VTT_dom"/>
</dbReference>
<comment type="caution">
    <text evidence="9">The sequence shown here is derived from an EMBL/GenBank/DDBJ whole genome shotgun (WGS) entry which is preliminary data.</text>
</comment>
<evidence type="ECO:0000313" key="9">
    <source>
        <dbReference type="EMBL" id="MBS4216494.1"/>
    </source>
</evidence>
<evidence type="ECO:0000256" key="5">
    <source>
        <dbReference type="ARBA" id="ARBA00022989"/>
    </source>
</evidence>
<dbReference type="EMBL" id="JAGYPF010000008">
    <property type="protein sequence ID" value="MBS4216494.1"/>
    <property type="molecule type" value="Genomic_DNA"/>
</dbReference>
<dbReference type="PANTHER" id="PTHR42709">
    <property type="entry name" value="ALKALINE PHOSPHATASE LIKE PROTEIN"/>
    <property type="match status" value="1"/>
</dbReference>
<dbReference type="InterPro" id="IPR051311">
    <property type="entry name" value="DedA_domain"/>
</dbReference>
<feature type="domain" description="VTT" evidence="8">
    <location>
        <begin position="30"/>
        <end position="160"/>
    </location>
</feature>
<feature type="transmembrane region" description="Helical" evidence="7">
    <location>
        <begin position="12"/>
        <end position="36"/>
    </location>
</feature>
<organism evidence="9 10">
    <name type="scientific">Neobacillus rhizophilus</name>
    <dbReference type="NCBI Taxonomy" id="2833579"/>
    <lineage>
        <taxon>Bacteria</taxon>
        <taxon>Bacillati</taxon>
        <taxon>Bacillota</taxon>
        <taxon>Bacilli</taxon>
        <taxon>Bacillales</taxon>
        <taxon>Bacillaceae</taxon>
        <taxon>Neobacillus</taxon>
    </lineage>
</organism>
<protein>
    <submittedName>
        <fullName evidence="9">DedA family protein</fullName>
    </submittedName>
</protein>
<keyword evidence="10" id="KW-1185">Reference proteome</keyword>
<dbReference type="AlphaFoldDB" id="A0A942YXY3"/>
<evidence type="ECO:0000256" key="1">
    <source>
        <dbReference type="ARBA" id="ARBA00004651"/>
    </source>
</evidence>
<feature type="transmembrane region" description="Helical" evidence="7">
    <location>
        <begin position="48"/>
        <end position="69"/>
    </location>
</feature>
<evidence type="ECO:0000256" key="7">
    <source>
        <dbReference type="SAM" id="Phobius"/>
    </source>
</evidence>
<evidence type="ECO:0000256" key="4">
    <source>
        <dbReference type="ARBA" id="ARBA00022692"/>
    </source>
</evidence>
<reference evidence="9" key="1">
    <citation type="submission" date="2021-05" db="EMBL/GenBank/DDBJ databases">
        <title>Novel Bacillus species.</title>
        <authorList>
            <person name="Liu G."/>
        </authorList>
    </citation>
    <scope>NUCLEOTIDE SEQUENCE</scope>
    <source>
        <strain evidence="9">FJAT-49825</strain>
    </source>
</reference>
<evidence type="ECO:0000256" key="6">
    <source>
        <dbReference type="ARBA" id="ARBA00023136"/>
    </source>
</evidence>
<gene>
    <name evidence="9" type="ORF">KHA99_29265</name>
</gene>
<comment type="similarity">
    <text evidence="2">Belongs to the DedA family.</text>
</comment>
<dbReference type="PANTHER" id="PTHR42709:SF6">
    <property type="entry name" value="UNDECAPRENYL PHOSPHATE TRANSPORTER A"/>
    <property type="match status" value="1"/>
</dbReference>